<dbReference type="RefSeq" id="NP_001023321.3">
    <property type="nucleotide sequence ID" value="NM_001028150.3"/>
</dbReference>
<dbReference type="AlphaFoldDB" id="Q565A1"/>
<evidence type="ECO:0000313" key="3">
    <source>
        <dbReference type="Proteomes" id="UP000001940"/>
    </source>
</evidence>
<dbReference type="HOGENOM" id="CLU_3417451_0_0_1"/>
<dbReference type="InParanoid" id="Q565A1"/>
<keyword evidence="1" id="KW-1133">Transmembrane helix</keyword>
<name>Q565A1_CAEEL</name>
<evidence type="ECO:0000313" key="2">
    <source>
        <dbReference type="EMBL" id="CAI79219.3"/>
    </source>
</evidence>
<protein>
    <submittedName>
        <fullName evidence="2">Secreted protein</fullName>
    </submittedName>
</protein>
<reference evidence="2 3" key="1">
    <citation type="journal article" date="1998" name="Science">
        <title>Genome sequence of the nematode C. elegans: a platform for investigating biology.</title>
        <authorList>
            <consortium name="The C. elegans sequencing consortium"/>
            <person name="Sulson J.E."/>
            <person name="Waterston R."/>
        </authorList>
    </citation>
    <scope>NUCLEOTIDE SEQUENCE [LARGE SCALE GENOMIC DNA]</scope>
    <source>
        <strain evidence="2 3">Bristol N2</strain>
    </source>
</reference>
<evidence type="ECO:0000313" key="4">
    <source>
        <dbReference type="WormBase" id="M117.6"/>
    </source>
</evidence>
<dbReference type="AGR" id="WB:WBGene00044253"/>
<dbReference type="UCSC" id="M117.6">
    <property type="organism name" value="c. elegans"/>
</dbReference>
<dbReference type="KEGG" id="cel:CELE_M117.6"/>
<dbReference type="Proteomes" id="UP000001940">
    <property type="component" value="Chromosome IV"/>
</dbReference>
<feature type="transmembrane region" description="Helical" evidence="1">
    <location>
        <begin position="6"/>
        <end position="23"/>
    </location>
</feature>
<sequence length="89" mass="10302">MEFSVFFLAKSTFILIFNVFMKLNNCFQVFRRFLQYSTCCSRIRRTVPECGFWRCFLPTGGSKMLERTEKDEPGKGHTIALITGTKTTA</sequence>
<dbReference type="CTD" id="3565902"/>
<keyword evidence="3" id="KW-1185">Reference proteome</keyword>
<dbReference type="WormBase" id="M117.6">
    <property type="protein sequence ID" value="CE50153"/>
    <property type="gene ID" value="WBGene00044253"/>
</dbReference>
<keyword evidence="1" id="KW-0812">Transmembrane</keyword>
<organism evidence="2 3">
    <name type="scientific">Caenorhabditis elegans</name>
    <dbReference type="NCBI Taxonomy" id="6239"/>
    <lineage>
        <taxon>Eukaryota</taxon>
        <taxon>Metazoa</taxon>
        <taxon>Ecdysozoa</taxon>
        <taxon>Nematoda</taxon>
        <taxon>Chromadorea</taxon>
        <taxon>Rhabditida</taxon>
        <taxon>Rhabditina</taxon>
        <taxon>Rhabditomorpha</taxon>
        <taxon>Rhabditoidea</taxon>
        <taxon>Rhabditidae</taxon>
        <taxon>Peloderinae</taxon>
        <taxon>Caenorhabditis</taxon>
    </lineage>
</organism>
<evidence type="ECO:0000256" key="1">
    <source>
        <dbReference type="SAM" id="Phobius"/>
    </source>
</evidence>
<proteinExistence type="predicted"/>
<keyword evidence="1" id="KW-0472">Membrane</keyword>
<gene>
    <name evidence="2" type="ORF">CELE_M117.6</name>
    <name evidence="2 4" type="ORF">M117.6</name>
</gene>
<dbReference type="GeneID" id="3565902"/>
<dbReference type="PaxDb" id="6239-M117.6"/>
<accession>Q565A1</accession>
<dbReference type="EMBL" id="BX284604">
    <property type="protein sequence ID" value="CAI79219.3"/>
    <property type="molecule type" value="Genomic_DNA"/>
</dbReference>
<dbReference type="Bgee" id="WBGene00044253">
    <property type="expression patterns" value="Expressed in adult organism and 2 other cell types or tissues"/>
</dbReference>